<name>A0A1L8R769_9ENTE</name>
<proteinExistence type="predicted"/>
<dbReference type="Pfam" id="PF09848">
    <property type="entry name" value="SLFN-g3_helicase"/>
    <property type="match status" value="1"/>
</dbReference>
<dbReference type="Proteomes" id="UP000182835">
    <property type="component" value="Unassembled WGS sequence"/>
</dbReference>
<feature type="domain" description="Schlafen group 3-like DNA/RNA helicase" evidence="1">
    <location>
        <begin position="41"/>
        <end position="385"/>
    </location>
</feature>
<evidence type="ECO:0000313" key="2">
    <source>
        <dbReference type="EMBL" id="OJG15598.1"/>
    </source>
</evidence>
<dbReference type="SUPFAM" id="SSF52540">
    <property type="entry name" value="P-loop containing nucleoside triphosphate hydrolases"/>
    <property type="match status" value="1"/>
</dbReference>
<reference evidence="2 3" key="1">
    <citation type="submission" date="2014-12" db="EMBL/GenBank/DDBJ databases">
        <title>Draft genome sequences of 29 type strains of Enterococci.</title>
        <authorList>
            <person name="Zhong Z."/>
            <person name="Sun Z."/>
            <person name="Liu W."/>
            <person name="Zhang W."/>
            <person name="Zhang H."/>
        </authorList>
    </citation>
    <scope>NUCLEOTIDE SEQUENCE [LARGE SCALE GENOMIC DNA]</scope>
    <source>
        <strain evidence="2 3">DSM 21207</strain>
    </source>
</reference>
<gene>
    <name evidence="2" type="ORF">RU96_GL002147</name>
</gene>
<evidence type="ECO:0000259" key="1">
    <source>
        <dbReference type="Pfam" id="PF09848"/>
    </source>
</evidence>
<organism evidence="2 3">
    <name type="scientific">Enterococcus canintestini</name>
    <dbReference type="NCBI Taxonomy" id="317010"/>
    <lineage>
        <taxon>Bacteria</taxon>
        <taxon>Bacillati</taxon>
        <taxon>Bacillota</taxon>
        <taxon>Bacilli</taxon>
        <taxon>Lactobacillales</taxon>
        <taxon>Enterococcaceae</taxon>
        <taxon>Enterococcus</taxon>
    </lineage>
</organism>
<dbReference type="EMBL" id="JXKG01000006">
    <property type="protein sequence ID" value="OJG15598.1"/>
    <property type="molecule type" value="Genomic_DNA"/>
</dbReference>
<comment type="caution">
    <text evidence="2">The sequence shown here is derived from an EMBL/GenBank/DDBJ whole genome shotgun (WGS) entry which is preliminary data.</text>
</comment>
<dbReference type="Gene3D" id="3.40.50.300">
    <property type="entry name" value="P-loop containing nucleotide triphosphate hydrolases"/>
    <property type="match status" value="1"/>
</dbReference>
<dbReference type="OrthoDB" id="3193269at2"/>
<protein>
    <recommendedName>
        <fullName evidence="1">Schlafen group 3-like DNA/RNA helicase domain-containing protein</fullName>
    </recommendedName>
</protein>
<dbReference type="AlphaFoldDB" id="A0A1L8R769"/>
<dbReference type="RefSeq" id="WP_071864489.1">
    <property type="nucleotide sequence ID" value="NZ_JBHLVQ010000029.1"/>
</dbReference>
<dbReference type="STRING" id="317010.RU96_GL002147"/>
<dbReference type="InterPro" id="IPR027417">
    <property type="entry name" value="P-loop_NTPase"/>
</dbReference>
<sequence length="397" mass="45481">METFTSSFILPKTAQLDPSQQKVIDAILKFSAENATAKKSAVFVLSGDAGAGKSIVLASAFEKLQTLARQKDTPFSGFDNKLLVNHNEMLKIYKELATKTSHLYKKDFMKPTPFINRYKKNHQQADIVMIDEGHLLLTKEDPFNNFKQQNQLAEIMQLAKVVIFVFDPQQVVKLKSYWQNDWLKALLTGHPTEYYHLDKQYRVQNKAITAWIDAFTKGKLLKRPQTANFELEFFADGLPMYEKIQEKNKAFGLSRLLATADFPFTVLDGKTWFVTAGQLKLPWDKINFTDRPWAERPETIQEVGSIYTIQGFDLNYAGVILGPSIKYDEKKDKIYVDSSLYEDHEAFKNRNDIPMLAKAKDAIVMNSVNILLKRGKFGLYLYASDPLLRKHLLALND</sequence>
<dbReference type="InterPro" id="IPR018647">
    <property type="entry name" value="SLFN_3-like_DNA/RNA_helicase"/>
</dbReference>
<accession>A0A1L8R769</accession>
<evidence type="ECO:0000313" key="3">
    <source>
        <dbReference type="Proteomes" id="UP000182835"/>
    </source>
</evidence>